<keyword evidence="1" id="KW-0540">Nuclease</keyword>
<dbReference type="GO" id="GO:0005524">
    <property type="term" value="F:ATP binding"/>
    <property type="evidence" value="ECO:0007669"/>
    <property type="project" value="UniProtKB-KW"/>
</dbReference>
<comment type="caution">
    <text evidence="10">The sequence shown here is derived from an EMBL/GenBank/DDBJ whole genome shotgun (WGS) entry which is preliminary data.</text>
</comment>
<keyword evidence="8" id="KW-0234">DNA repair</keyword>
<proteinExistence type="predicted"/>
<keyword evidence="3" id="KW-0227">DNA damage</keyword>
<reference evidence="10 11" key="1">
    <citation type="journal article" date="2014" name="Int. J. Syst. Evol. Microbiol.">
        <title>Complete genome sequence of Corynebacterium casei LMG S-19264T (=DSM 44701T), isolated from a smear-ripened cheese.</title>
        <authorList>
            <consortium name="US DOE Joint Genome Institute (JGI-PGF)"/>
            <person name="Walter F."/>
            <person name="Albersmeier A."/>
            <person name="Kalinowski J."/>
            <person name="Ruckert C."/>
        </authorList>
    </citation>
    <scope>NUCLEOTIDE SEQUENCE [LARGE SCALE GENOMIC DNA]</scope>
    <source>
        <strain evidence="10 11">CGMCC 4.7215</strain>
    </source>
</reference>
<dbReference type="EMBL" id="JBHSZQ010000007">
    <property type="protein sequence ID" value="MFC7125595.1"/>
    <property type="molecule type" value="Genomic_DNA"/>
</dbReference>
<dbReference type="GO" id="GO:0006281">
    <property type="term" value="P:DNA repair"/>
    <property type="evidence" value="ECO:0007669"/>
    <property type="project" value="UniProtKB-KW"/>
</dbReference>
<dbReference type="GO" id="GO:0004527">
    <property type="term" value="F:exonuclease activity"/>
    <property type="evidence" value="ECO:0007669"/>
    <property type="project" value="UniProtKB-KW"/>
</dbReference>
<protein>
    <submittedName>
        <fullName evidence="10">PD-(D/E)XK nuclease family protein</fullName>
    </submittedName>
</protein>
<dbReference type="Gene3D" id="3.40.50.300">
    <property type="entry name" value="P-loop containing nucleotide triphosphate hydrolases"/>
    <property type="match status" value="2"/>
</dbReference>
<organism evidence="10 11">
    <name type="scientific">Halovenus rubra</name>
    <dbReference type="NCBI Taxonomy" id="869890"/>
    <lineage>
        <taxon>Archaea</taxon>
        <taxon>Methanobacteriati</taxon>
        <taxon>Methanobacteriota</taxon>
        <taxon>Stenosarchaea group</taxon>
        <taxon>Halobacteria</taxon>
        <taxon>Halobacteriales</taxon>
        <taxon>Haloarculaceae</taxon>
        <taxon>Halovenus</taxon>
    </lineage>
</organism>
<name>A0ABD5X362_9EURY</name>
<dbReference type="AlphaFoldDB" id="A0ABD5X362"/>
<dbReference type="RefSeq" id="WP_267638593.1">
    <property type="nucleotide sequence ID" value="NZ_JAODIY010000016.1"/>
</dbReference>
<keyword evidence="6" id="KW-0067">ATP-binding</keyword>
<keyword evidence="5" id="KW-0269">Exonuclease</keyword>
<keyword evidence="7" id="KW-0238">DNA-binding</keyword>
<evidence type="ECO:0000256" key="2">
    <source>
        <dbReference type="ARBA" id="ARBA00022741"/>
    </source>
</evidence>
<dbReference type="SUPFAM" id="SSF52540">
    <property type="entry name" value="P-loop containing nucleoside triphosphate hydrolases"/>
    <property type="match status" value="1"/>
</dbReference>
<dbReference type="Pfam" id="PF12705">
    <property type="entry name" value="PDDEXK_1"/>
    <property type="match status" value="1"/>
</dbReference>
<dbReference type="PANTHER" id="PTHR30591:SF1">
    <property type="entry name" value="RECBCD ENZYME SUBUNIT RECC"/>
    <property type="match status" value="1"/>
</dbReference>
<evidence type="ECO:0000256" key="5">
    <source>
        <dbReference type="ARBA" id="ARBA00022839"/>
    </source>
</evidence>
<evidence type="ECO:0000313" key="10">
    <source>
        <dbReference type="EMBL" id="MFC7125595.1"/>
    </source>
</evidence>
<evidence type="ECO:0000256" key="4">
    <source>
        <dbReference type="ARBA" id="ARBA00022801"/>
    </source>
</evidence>
<evidence type="ECO:0000256" key="1">
    <source>
        <dbReference type="ARBA" id="ARBA00022722"/>
    </source>
</evidence>
<evidence type="ECO:0000256" key="8">
    <source>
        <dbReference type="ARBA" id="ARBA00023204"/>
    </source>
</evidence>
<dbReference type="PANTHER" id="PTHR30591">
    <property type="entry name" value="RECBCD ENZYME SUBUNIT RECC"/>
    <property type="match status" value="1"/>
</dbReference>
<dbReference type="Gene3D" id="3.90.320.10">
    <property type="match status" value="1"/>
</dbReference>
<evidence type="ECO:0000259" key="9">
    <source>
        <dbReference type="Pfam" id="PF12705"/>
    </source>
</evidence>
<evidence type="ECO:0000313" key="11">
    <source>
        <dbReference type="Proteomes" id="UP001596414"/>
    </source>
</evidence>
<feature type="domain" description="PD-(D/E)XK endonuclease-like" evidence="9">
    <location>
        <begin position="707"/>
        <end position="1021"/>
    </location>
</feature>
<dbReference type="InterPro" id="IPR038726">
    <property type="entry name" value="PDDEXK_AddAB-type"/>
</dbReference>
<dbReference type="Proteomes" id="UP001596414">
    <property type="component" value="Unassembled WGS sequence"/>
</dbReference>
<keyword evidence="2" id="KW-0547">Nucleotide-binding</keyword>
<sequence>MTERKLFIGSNQLSLEDEAFEWVQSTSEDGIGRILYLSETANRHDRVQKKWRDSYGHLTLRTETLTSFVYDCYEQIAGPSTQIPEELDRRTLECSLDTIIENRPWLSTQPHASANLVDAFDRRFARFQNVGLNTPDRVRDEFQKSDLPSRIRDTTVEAYETYYQRREAVSEPWYVTYSHAFEIVGDANIAALQPHIDAVVLSGHLQLGHVEQSVIESLVEAFPTAAILPTFSESLSDGVDQATETVRDLYGDLEFDIERVTEKYGSPALQRVAQSLYRNQPPEERTVPETLHWRELPTPEREIRYIARDIRTRIADDAVPSDIGVVVPGFQAYEDYLVDVFDTYDLPYSVETEQAVIETFVGSAVQNLLDLSEDNPRAAALTELVTNPVVTFCAPDKEDAVVAAERRTDSVRVGAVQDQLSSALADKVQTLLEQLRALRKDSFESAIETVRTQLDDHHIAEAVEAADSRIDGAQEYAALEHVHAVLDSFEEISPPTDLTPSAALLRALQGVSLSGYTGQSEQITVLDHLDAREFAFDQLYIVGLTADHFPSTRRHPAFFEEMVDAHLILEVLDERVRDRYTFACLLSNADTATITTPSTDPSSTAMVRSPVLDELTRVTGIEPTTGVDSRIGSREDLQRAISPLTERRSALDAAGERDDFTTEQTIRADRGITCATERASPDISPHDGLLDSTTVADIYPDSAREPYSASRIERYVNCGFQFYMEHVLDLEDDNDIERTPDPLETGTFVHDTFERFYKALQSEPGEGIDIQEYELSSLESHMLEIALNELEDAEFDYSGLFHQRWLEQLFAGLGDPEANPHYGEPRPHQGVDQGLFTRFVEREYNRGGDTLPAWFEPPFGTGLPEEDLDPFEIDLPNGETVEFRGYIDRVDVGVTDEGTQIQLFDYKTGYAPSLTKTTGGTTFQLPIYLLAAEDVLADEMDTVTDLAATYYQTKPPNKLHEPRGIESKFDSDSDLRRFLNEVIPDRLGTISTAVEHGRFHTTVLSQREAGCEYCDFQRSCDVRPHQRRDRVETLDSDPRTYVPIRATDRDFDDEFGGEADD</sequence>
<evidence type="ECO:0000256" key="6">
    <source>
        <dbReference type="ARBA" id="ARBA00022840"/>
    </source>
</evidence>
<dbReference type="GO" id="GO:0003677">
    <property type="term" value="F:DNA binding"/>
    <property type="evidence" value="ECO:0007669"/>
    <property type="project" value="UniProtKB-KW"/>
</dbReference>
<gene>
    <name evidence="10" type="ORF">ACFQJ7_06025</name>
</gene>
<keyword evidence="4" id="KW-0378">Hydrolase</keyword>
<evidence type="ECO:0000256" key="7">
    <source>
        <dbReference type="ARBA" id="ARBA00023125"/>
    </source>
</evidence>
<accession>A0ABD5X362</accession>
<dbReference type="InterPro" id="IPR027417">
    <property type="entry name" value="P-loop_NTPase"/>
</dbReference>
<dbReference type="InterPro" id="IPR011604">
    <property type="entry name" value="PDDEXK-like_dom_sf"/>
</dbReference>
<evidence type="ECO:0000256" key="3">
    <source>
        <dbReference type="ARBA" id="ARBA00022763"/>
    </source>
</evidence>